<feature type="compositionally biased region" description="Basic and acidic residues" evidence="1">
    <location>
        <begin position="228"/>
        <end position="245"/>
    </location>
</feature>
<gene>
    <name evidence="2" type="ORF">CPPEL_09105</name>
</gene>
<evidence type="ECO:0000313" key="3">
    <source>
        <dbReference type="Proteomes" id="UP000271426"/>
    </source>
</evidence>
<evidence type="ECO:0000313" key="2">
    <source>
        <dbReference type="EMBL" id="AZA09924.1"/>
    </source>
</evidence>
<dbReference type="KEGG" id="cpso:CPPEL_09105"/>
<dbReference type="EMBL" id="CP033898">
    <property type="protein sequence ID" value="AZA09924.1"/>
    <property type="molecule type" value="Genomic_DNA"/>
</dbReference>
<keyword evidence="3" id="KW-1185">Reference proteome</keyword>
<organism evidence="2 3">
    <name type="scientific">Corynebacterium pseudopelargi</name>
    <dbReference type="NCBI Taxonomy" id="2080757"/>
    <lineage>
        <taxon>Bacteria</taxon>
        <taxon>Bacillati</taxon>
        <taxon>Actinomycetota</taxon>
        <taxon>Actinomycetes</taxon>
        <taxon>Mycobacteriales</taxon>
        <taxon>Corynebacteriaceae</taxon>
        <taxon>Corynebacterium</taxon>
    </lineage>
</organism>
<evidence type="ECO:0000256" key="1">
    <source>
        <dbReference type="SAM" id="MobiDB-lite"/>
    </source>
</evidence>
<dbReference type="AlphaFoldDB" id="A0A3G6J1B2"/>
<reference evidence="2 3" key="1">
    <citation type="submission" date="2018-11" db="EMBL/GenBank/DDBJ databases">
        <authorList>
            <person name="Kleinhagauer T."/>
            <person name="Glaeser S.P."/>
            <person name="Spergser J."/>
            <person name="Ruckert C."/>
            <person name="Kaempfer P."/>
            <person name="Busse H.-J."/>
        </authorList>
    </citation>
    <scope>NUCLEOTIDE SEQUENCE [LARGE SCALE GENOMIC DNA]</scope>
    <source>
        <strain evidence="2 3">812CH</strain>
    </source>
</reference>
<evidence type="ECO:0008006" key="4">
    <source>
        <dbReference type="Google" id="ProtNLM"/>
    </source>
</evidence>
<feature type="region of interest" description="Disordered" evidence="1">
    <location>
        <begin position="220"/>
        <end position="318"/>
    </location>
</feature>
<feature type="compositionally biased region" description="Polar residues" evidence="1">
    <location>
        <begin position="246"/>
        <end position="255"/>
    </location>
</feature>
<dbReference type="Proteomes" id="UP000271426">
    <property type="component" value="Chromosome"/>
</dbReference>
<accession>A0A3G6J1B2</accession>
<dbReference type="OrthoDB" id="4426886at2"/>
<dbReference type="RefSeq" id="WP_123960795.1">
    <property type="nucleotide sequence ID" value="NZ_CP033898.1"/>
</dbReference>
<name>A0A3G6J1B2_9CORY</name>
<proteinExistence type="predicted"/>
<sequence>MNRRHPKQEGVTRRQLEQLREDDAFLSALAQGVDPSDGRDELAALFLQAREEVSADMPKAPTLAELGFDFRDQALTNEMPAVDAPAPRRRGRFAAEDPASDADVAEVVPLHRPARAVFHGMVGAAAATALIAGSGVAIHNAEPGSPLYGLNQQIFGGNDVEVVQLASALQEANDLKASGDIEGAKRKLAEAQALVDRMKPEGRKVGQSLVDRVSTTITATVTTTAPAPDKETTTVTKTKNEEKSPASETSRTSEPTVEATPDAGEPSTEDPVEEETGVRNAPPVEENAEAQPGIEDPVDGISRSISEVVQEVAPAMER</sequence>
<protein>
    <recommendedName>
        <fullName evidence="4">Anti-sigma-D factor RsdA</fullName>
    </recommendedName>
</protein>